<reference evidence="16" key="1">
    <citation type="journal article" date="2014" name="Int. J. Syst. Evol. Microbiol.">
        <title>Complete genome sequence of Corynebacterium casei LMG S-19264T (=DSM 44701T), isolated from a smear-ripened cheese.</title>
        <authorList>
            <consortium name="US DOE Joint Genome Institute (JGI-PGF)"/>
            <person name="Walter F."/>
            <person name="Albersmeier A."/>
            <person name="Kalinowski J."/>
            <person name="Ruckert C."/>
        </authorList>
    </citation>
    <scope>NUCLEOTIDE SEQUENCE</scope>
    <source>
        <strain evidence="16">CGMCC 1.15254</strain>
    </source>
</reference>
<dbReference type="InterPro" id="IPR027417">
    <property type="entry name" value="P-loop_NTPase"/>
</dbReference>
<feature type="domain" description="Helicase C-terminal" evidence="14">
    <location>
        <begin position="237"/>
        <end position="386"/>
    </location>
</feature>
<dbReference type="Pfam" id="PF00271">
    <property type="entry name" value="Helicase_C"/>
    <property type="match status" value="1"/>
</dbReference>
<feature type="compositionally biased region" description="Basic residues" evidence="12">
    <location>
        <begin position="457"/>
        <end position="468"/>
    </location>
</feature>
<evidence type="ECO:0000256" key="11">
    <source>
        <dbReference type="RuleBase" id="RU000492"/>
    </source>
</evidence>
<evidence type="ECO:0000313" key="17">
    <source>
        <dbReference type="Proteomes" id="UP000632498"/>
    </source>
</evidence>
<dbReference type="EMBL" id="BMHV01000015">
    <property type="protein sequence ID" value="GGF67597.1"/>
    <property type="molecule type" value="Genomic_DNA"/>
</dbReference>
<dbReference type="RefSeq" id="WP_188664965.1">
    <property type="nucleotide sequence ID" value="NZ_BMHV01000015.1"/>
</dbReference>
<feature type="compositionally biased region" description="Basic and acidic residues" evidence="12">
    <location>
        <begin position="382"/>
        <end position="405"/>
    </location>
</feature>
<dbReference type="EC" id="3.6.4.13" evidence="1"/>
<keyword evidence="17" id="KW-1185">Reference proteome</keyword>
<dbReference type="GO" id="GO:0005829">
    <property type="term" value="C:cytosol"/>
    <property type="evidence" value="ECO:0007669"/>
    <property type="project" value="TreeGrafter"/>
</dbReference>
<dbReference type="SUPFAM" id="SSF52540">
    <property type="entry name" value="P-loop containing nucleoside triphosphate hydrolases"/>
    <property type="match status" value="1"/>
</dbReference>
<evidence type="ECO:0000259" key="13">
    <source>
        <dbReference type="PROSITE" id="PS51192"/>
    </source>
</evidence>
<feature type="short sequence motif" description="Q motif" evidence="10">
    <location>
        <begin position="1"/>
        <end position="29"/>
    </location>
</feature>
<dbReference type="PROSITE" id="PS51195">
    <property type="entry name" value="Q_MOTIF"/>
    <property type="match status" value="1"/>
</dbReference>
<keyword evidence="4 11" id="KW-0378">Hydrolase</keyword>
<name>A0A917FD15_9PROT</name>
<evidence type="ECO:0000259" key="15">
    <source>
        <dbReference type="PROSITE" id="PS51195"/>
    </source>
</evidence>
<dbReference type="GO" id="GO:0003724">
    <property type="term" value="F:RNA helicase activity"/>
    <property type="evidence" value="ECO:0007669"/>
    <property type="project" value="UniProtKB-EC"/>
</dbReference>
<organism evidence="16 17">
    <name type="scientific">Terasakiella brassicae</name>
    <dbReference type="NCBI Taxonomy" id="1634917"/>
    <lineage>
        <taxon>Bacteria</taxon>
        <taxon>Pseudomonadati</taxon>
        <taxon>Pseudomonadota</taxon>
        <taxon>Alphaproteobacteria</taxon>
        <taxon>Rhodospirillales</taxon>
        <taxon>Terasakiellaceae</taxon>
        <taxon>Terasakiella</taxon>
    </lineage>
</organism>
<dbReference type="GO" id="GO:0005524">
    <property type="term" value="F:ATP binding"/>
    <property type="evidence" value="ECO:0007669"/>
    <property type="project" value="UniProtKB-KW"/>
</dbReference>
<evidence type="ECO:0000256" key="2">
    <source>
        <dbReference type="ARBA" id="ARBA00022490"/>
    </source>
</evidence>
<evidence type="ECO:0000313" key="16">
    <source>
        <dbReference type="EMBL" id="GGF67597.1"/>
    </source>
</evidence>
<dbReference type="PANTHER" id="PTHR47959">
    <property type="entry name" value="ATP-DEPENDENT RNA HELICASE RHLE-RELATED"/>
    <property type="match status" value="1"/>
</dbReference>
<evidence type="ECO:0000256" key="6">
    <source>
        <dbReference type="ARBA" id="ARBA00022840"/>
    </source>
</evidence>
<gene>
    <name evidence="16" type="ORF">GCM10011332_22130</name>
</gene>
<dbReference type="PANTHER" id="PTHR47959:SF13">
    <property type="entry name" value="ATP-DEPENDENT RNA HELICASE RHLE"/>
    <property type="match status" value="1"/>
</dbReference>
<reference evidence="16" key="2">
    <citation type="submission" date="2020-09" db="EMBL/GenBank/DDBJ databases">
        <authorList>
            <person name="Sun Q."/>
            <person name="Zhou Y."/>
        </authorList>
    </citation>
    <scope>NUCLEOTIDE SEQUENCE</scope>
    <source>
        <strain evidence="16">CGMCC 1.15254</strain>
    </source>
</reference>
<dbReference type="PROSITE" id="PS51194">
    <property type="entry name" value="HELICASE_CTER"/>
    <property type="match status" value="1"/>
</dbReference>
<dbReference type="InterPro" id="IPR044742">
    <property type="entry name" value="DEAD/DEAH_RhlB"/>
</dbReference>
<dbReference type="Pfam" id="PF00270">
    <property type="entry name" value="DEAD"/>
    <property type="match status" value="1"/>
</dbReference>
<evidence type="ECO:0000256" key="4">
    <source>
        <dbReference type="ARBA" id="ARBA00022801"/>
    </source>
</evidence>
<evidence type="ECO:0000256" key="10">
    <source>
        <dbReference type="PROSITE-ProRule" id="PRU00552"/>
    </source>
</evidence>
<dbReference type="PROSITE" id="PS00039">
    <property type="entry name" value="DEAD_ATP_HELICASE"/>
    <property type="match status" value="1"/>
</dbReference>
<dbReference type="InterPro" id="IPR011545">
    <property type="entry name" value="DEAD/DEAH_box_helicase_dom"/>
</dbReference>
<evidence type="ECO:0000256" key="9">
    <source>
        <dbReference type="ARBA" id="ARBA00074363"/>
    </source>
</evidence>
<dbReference type="InterPro" id="IPR000629">
    <property type="entry name" value="RNA-helicase_DEAD-box_CS"/>
</dbReference>
<keyword evidence="5 11" id="KW-0347">Helicase</keyword>
<feature type="domain" description="Helicase ATP-binding" evidence="13">
    <location>
        <begin position="32"/>
        <end position="205"/>
    </location>
</feature>
<dbReference type="PROSITE" id="PS51192">
    <property type="entry name" value="HELICASE_ATP_BIND_1"/>
    <property type="match status" value="1"/>
</dbReference>
<dbReference type="InterPro" id="IPR050079">
    <property type="entry name" value="DEAD_box_RNA_helicase"/>
</dbReference>
<evidence type="ECO:0000256" key="12">
    <source>
        <dbReference type="SAM" id="MobiDB-lite"/>
    </source>
</evidence>
<dbReference type="CDD" id="cd00268">
    <property type="entry name" value="DEADc"/>
    <property type="match status" value="1"/>
</dbReference>
<comment type="caution">
    <text evidence="16">The sequence shown here is derived from an EMBL/GenBank/DDBJ whole genome shotgun (WGS) entry which is preliminary data.</text>
</comment>
<feature type="region of interest" description="Disordered" evidence="12">
    <location>
        <begin position="377"/>
        <end position="417"/>
    </location>
</feature>
<protein>
    <recommendedName>
        <fullName evidence="9">DEAD-box ATP-dependent RNA helicase RhpA</fullName>
        <ecNumber evidence="1">3.6.4.13</ecNumber>
    </recommendedName>
</protein>
<evidence type="ECO:0000259" key="14">
    <source>
        <dbReference type="PROSITE" id="PS51194"/>
    </source>
</evidence>
<dbReference type="InterPro" id="IPR014001">
    <property type="entry name" value="Helicase_ATP-bd"/>
</dbReference>
<comment type="similarity">
    <text evidence="7 11">Belongs to the DEAD box helicase family.</text>
</comment>
<evidence type="ECO:0000256" key="1">
    <source>
        <dbReference type="ARBA" id="ARBA00012552"/>
    </source>
</evidence>
<comment type="catalytic activity">
    <reaction evidence="8">
        <text>ATP + H2O = ADP + phosphate + H(+)</text>
        <dbReference type="Rhea" id="RHEA:13065"/>
        <dbReference type="ChEBI" id="CHEBI:15377"/>
        <dbReference type="ChEBI" id="CHEBI:15378"/>
        <dbReference type="ChEBI" id="CHEBI:30616"/>
        <dbReference type="ChEBI" id="CHEBI:43474"/>
        <dbReference type="ChEBI" id="CHEBI:456216"/>
        <dbReference type="EC" id="3.6.4.13"/>
    </reaction>
</comment>
<feature type="domain" description="DEAD-box RNA helicase Q" evidence="15">
    <location>
        <begin position="1"/>
        <end position="29"/>
    </location>
</feature>
<accession>A0A917FD15</accession>
<dbReference type="GO" id="GO:0016787">
    <property type="term" value="F:hydrolase activity"/>
    <property type="evidence" value="ECO:0007669"/>
    <property type="project" value="UniProtKB-KW"/>
</dbReference>
<dbReference type="Gene3D" id="3.40.50.300">
    <property type="entry name" value="P-loop containing nucleotide triphosphate hydrolases"/>
    <property type="match status" value="2"/>
</dbReference>
<keyword evidence="2" id="KW-0963">Cytoplasm</keyword>
<dbReference type="GO" id="GO:0042255">
    <property type="term" value="P:ribosome assembly"/>
    <property type="evidence" value="ECO:0007669"/>
    <property type="project" value="UniProtKB-ARBA"/>
</dbReference>
<evidence type="ECO:0000256" key="8">
    <source>
        <dbReference type="ARBA" id="ARBA00047984"/>
    </source>
</evidence>
<dbReference type="Proteomes" id="UP000632498">
    <property type="component" value="Unassembled WGS sequence"/>
</dbReference>
<dbReference type="InterPro" id="IPR001650">
    <property type="entry name" value="Helicase_C-like"/>
</dbReference>
<dbReference type="GO" id="GO:0009266">
    <property type="term" value="P:response to temperature stimulus"/>
    <property type="evidence" value="ECO:0007669"/>
    <property type="project" value="UniProtKB-ARBA"/>
</dbReference>
<dbReference type="SMART" id="SM00490">
    <property type="entry name" value="HELICc"/>
    <property type="match status" value="1"/>
</dbReference>
<dbReference type="InterPro" id="IPR014014">
    <property type="entry name" value="RNA_helicase_DEAD_Q_motif"/>
</dbReference>
<evidence type="ECO:0000256" key="7">
    <source>
        <dbReference type="ARBA" id="ARBA00038437"/>
    </source>
</evidence>
<sequence length="494" mass="54062">MNFADLGLSDELLSAVSDAGYETPTPIQAQAIPQVLMGRDILGCAQTGTGKTASFTLPMIDILASGRARARMPRSLILAPTRELAAQVAQNFETYGKNSKLSMALLIGGTSMGDQMKIIDRGVDVLIATPGRLLDLFERGSLILRDVKILVIDEADRMMDMGFIPDVEKIVSLLPQIRQTLFFSATMATEIKKLADKFLMNPKEISVSKPATTAETVRQGLMMVDCKPHDGKTKRTALRALIDSEDIKNAIVFCNRKRDVGIVYRSLNKHGYNAGQMHGDMVQSARMETLDKFKNGEITILVCSDVAARGLDVPALSHVFNYDLPSHADDYVHRIGRTGRAGKDGTALSLSTPSEKKQLAAIVKLIGNKIPPVKLDTFQPVEENKAPAPKREKERENTRTRERPQRGARKTTDAVMVQEEPADGVIIGMGAHTPAFLLRPVVLDCSASAQSEEKSSPRKKAPAKKTTRRASTAKAKPRAKKKTETETEEKTAQE</sequence>
<keyword evidence="6 11" id="KW-0067">ATP-binding</keyword>
<dbReference type="AlphaFoldDB" id="A0A917FD15"/>
<proteinExistence type="inferred from homology"/>
<feature type="compositionally biased region" description="Basic and acidic residues" evidence="12">
    <location>
        <begin position="482"/>
        <end position="494"/>
    </location>
</feature>
<dbReference type="SMART" id="SM00487">
    <property type="entry name" value="DEXDc"/>
    <property type="match status" value="1"/>
</dbReference>
<feature type="region of interest" description="Disordered" evidence="12">
    <location>
        <begin position="447"/>
        <end position="494"/>
    </location>
</feature>
<dbReference type="CDD" id="cd18787">
    <property type="entry name" value="SF2_C_DEAD"/>
    <property type="match status" value="1"/>
</dbReference>
<dbReference type="FunFam" id="3.40.50.300:FF:000108">
    <property type="entry name" value="ATP-dependent RNA helicase RhlE"/>
    <property type="match status" value="1"/>
</dbReference>
<dbReference type="GO" id="GO:0003676">
    <property type="term" value="F:nucleic acid binding"/>
    <property type="evidence" value="ECO:0007669"/>
    <property type="project" value="InterPro"/>
</dbReference>
<evidence type="ECO:0000256" key="5">
    <source>
        <dbReference type="ARBA" id="ARBA00022806"/>
    </source>
</evidence>
<evidence type="ECO:0000256" key="3">
    <source>
        <dbReference type="ARBA" id="ARBA00022741"/>
    </source>
</evidence>
<keyword evidence="3 11" id="KW-0547">Nucleotide-binding</keyword>